<dbReference type="EMBL" id="KE356560">
    <property type="protein sequence ID" value="ERG90192.1"/>
    <property type="molecule type" value="Genomic_DNA"/>
</dbReference>
<feature type="region of interest" description="Disordered" evidence="1">
    <location>
        <begin position="154"/>
        <end position="175"/>
    </location>
</feature>
<dbReference type="AlphaFoldDB" id="U1P9G6"/>
<name>U1P9G6_9EURY</name>
<protein>
    <submittedName>
        <fullName evidence="2">Transposase, IS605 OrfB family, central region</fullName>
    </submittedName>
</protein>
<gene>
    <name evidence="2" type="ORF">J07HQW1_00209</name>
</gene>
<sequence length="238" mass="26807">MSVRTVLLRLWNRDKAIMKRSSVSTLTSASIASLCPQPARFDRETTPTTGVVSSRSDVARCNGAHKVLLRLGKHERAWRKQYIHTIANELVSEAVKHDCEVIVFEDLSDIREQLPQAEWHHVWAFQRLFEYVEYKAPERVSPWNRLNRTTHPNAVLGRTVGSPTRVTTEENTSSARSGYELNADYNAATNIGVLYARKRTYRHRLRSSPKLGSGDAEVDVRVNGGTVNGESHQAIVGD</sequence>
<accession>U1P9G6</accession>
<organism evidence="2 3">
    <name type="scientific">Haloquadratum walsbyi J07HQW1</name>
    <dbReference type="NCBI Taxonomy" id="1238424"/>
    <lineage>
        <taxon>Archaea</taxon>
        <taxon>Methanobacteriati</taxon>
        <taxon>Methanobacteriota</taxon>
        <taxon>Stenosarchaea group</taxon>
        <taxon>Halobacteria</taxon>
        <taxon>Halobacteriales</taxon>
        <taxon>Haloferacaceae</taxon>
        <taxon>Haloquadratum</taxon>
    </lineage>
</organism>
<proteinExistence type="predicted"/>
<feature type="compositionally biased region" description="Polar residues" evidence="1">
    <location>
        <begin position="161"/>
        <end position="175"/>
    </location>
</feature>
<evidence type="ECO:0000313" key="3">
    <source>
        <dbReference type="Proteomes" id="UP000030649"/>
    </source>
</evidence>
<dbReference type="HOGENOM" id="CLU_1163786_0_0_2"/>
<dbReference type="Proteomes" id="UP000030649">
    <property type="component" value="Unassembled WGS sequence"/>
</dbReference>
<evidence type="ECO:0000313" key="2">
    <source>
        <dbReference type="EMBL" id="ERG90192.1"/>
    </source>
</evidence>
<reference evidence="2 3" key="1">
    <citation type="journal article" date="2013" name="PLoS ONE">
        <title>Assembly-driven community genomics of a hypersaline microbial ecosystem.</title>
        <authorList>
            <person name="Podell S."/>
            <person name="Ugalde J.A."/>
            <person name="Narasingarao P."/>
            <person name="Banfield J.F."/>
            <person name="Heidelberg K.B."/>
            <person name="Allen E.E."/>
        </authorList>
    </citation>
    <scope>NUCLEOTIDE SEQUENCE [LARGE SCALE GENOMIC DNA]</scope>
    <source>
        <strain evidence="3">J07HQW1</strain>
    </source>
</reference>
<evidence type="ECO:0000256" key="1">
    <source>
        <dbReference type="SAM" id="MobiDB-lite"/>
    </source>
</evidence>